<sequence length="106" mass="11753">MKWITHTTIITPCIILIRISLRIGVVVVELVFDVHVDDDDDDDDIDVVDGDDCCLDVNDVVFDDDCDPEEFVVTPNAANNEFGFGIFVLRGIIVVGVVDERCCCCC</sequence>
<reference evidence="1 2" key="1">
    <citation type="journal article" date="2018" name="J. Allergy Clin. Immunol.">
        <title>High-quality assembly of Dermatophagoides pteronyssinus genome and transcriptome reveals a wide range of novel allergens.</title>
        <authorList>
            <person name="Liu X.Y."/>
            <person name="Yang K.Y."/>
            <person name="Wang M.Q."/>
            <person name="Kwok J.S."/>
            <person name="Zeng X."/>
            <person name="Yang Z."/>
            <person name="Xiao X.J."/>
            <person name="Lau C.P."/>
            <person name="Li Y."/>
            <person name="Huang Z.M."/>
            <person name="Ba J.G."/>
            <person name="Yim A.K."/>
            <person name="Ouyang C.Y."/>
            <person name="Ngai S.M."/>
            <person name="Chan T.F."/>
            <person name="Leung E.L."/>
            <person name="Liu L."/>
            <person name="Liu Z.G."/>
            <person name="Tsui S.K."/>
        </authorList>
    </citation>
    <scope>NUCLEOTIDE SEQUENCE [LARGE SCALE GENOMIC DNA]</scope>
    <source>
        <strain evidence="1">Derp</strain>
    </source>
</reference>
<accession>A0ABQ8IWC2</accession>
<proteinExistence type="predicted"/>
<reference evidence="1 2" key="2">
    <citation type="journal article" date="2022" name="Mol. Biol. Evol.">
        <title>Comparative Genomics Reveals Insights into the Divergent Evolution of Astigmatic Mites and Household Pest Adaptations.</title>
        <authorList>
            <person name="Xiong Q."/>
            <person name="Wan A.T."/>
            <person name="Liu X."/>
            <person name="Fung C.S."/>
            <person name="Xiao X."/>
            <person name="Malainual N."/>
            <person name="Hou J."/>
            <person name="Wang L."/>
            <person name="Wang M."/>
            <person name="Yang K.Y."/>
            <person name="Cui Y."/>
            <person name="Leung E.L."/>
            <person name="Nong W."/>
            <person name="Shin S.K."/>
            <person name="Au S.W."/>
            <person name="Jeong K.Y."/>
            <person name="Chew F.T."/>
            <person name="Hui J.H."/>
            <person name="Leung T.F."/>
            <person name="Tungtrongchitr A."/>
            <person name="Zhong N."/>
            <person name="Liu Z."/>
            <person name="Tsui S.K."/>
        </authorList>
    </citation>
    <scope>NUCLEOTIDE SEQUENCE [LARGE SCALE GENOMIC DNA]</scope>
    <source>
        <strain evidence="1">Derp</strain>
    </source>
</reference>
<evidence type="ECO:0008006" key="3">
    <source>
        <dbReference type="Google" id="ProtNLM"/>
    </source>
</evidence>
<keyword evidence="2" id="KW-1185">Reference proteome</keyword>
<comment type="caution">
    <text evidence="1">The sequence shown here is derived from an EMBL/GenBank/DDBJ whole genome shotgun (WGS) entry which is preliminary data.</text>
</comment>
<dbReference type="EMBL" id="NJHN03000107">
    <property type="protein sequence ID" value="KAH9414492.1"/>
    <property type="molecule type" value="Genomic_DNA"/>
</dbReference>
<name>A0ABQ8IWC2_DERPT</name>
<protein>
    <recommendedName>
        <fullName evidence="3">Transmembrane protein</fullName>
    </recommendedName>
</protein>
<evidence type="ECO:0000313" key="2">
    <source>
        <dbReference type="Proteomes" id="UP000887458"/>
    </source>
</evidence>
<organism evidence="1 2">
    <name type="scientific">Dermatophagoides pteronyssinus</name>
    <name type="common">European house dust mite</name>
    <dbReference type="NCBI Taxonomy" id="6956"/>
    <lineage>
        <taxon>Eukaryota</taxon>
        <taxon>Metazoa</taxon>
        <taxon>Ecdysozoa</taxon>
        <taxon>Arthropoda</taxon>
        <taxon>Chelicerata</taxon>
        <taxon>Arachnida</taxon>
        <taxon>Acari</taxon>
        <taxon>Acariformes</taxon>
        <taxon>Sarcoptiformes</taxon>
        <taxon>Astigmata</taxon>
        <taxon>Psoroptidia</taxon>
        <taxon>Analgoidea</taxon>
        <taxon>Pyroglyphidae</taxon>
        <taxon>Dermatophagoidinae</taxon>
        <taxon>Dermatophagoides</taxon>
    </lineage>
</organism>
<evidence type="ECO:0000313" key="1">
    <source>
        <dbReference type="EMBL" id="KAH9414492.1"/>
    </source>
</evidence>
<gene>
    <name evidence="1" type="ORF">DERP_008687</name>
</gene>
<dbReference type="Proteomes" id="UP000887458">
    <property type="component" value="Unassembled WGS sequence"/>
</dbReference>